<name>A0ABY6DMA8_9NEIS</name>
<evidence type="ECO:0000256" key="2">
    <source>
        <dbReference type="SAM" id="SignalP"/>
    </source>
</evidence>
<dbReference type="Pfam" id="PF07940">
    <property type="entry name" value="Hepar_II_III_C"/>
    <property type="match status" value="1"/>
</dbReference>
<accession>A0ABY6DMA8</accession>
<evidence type="ECO:0000259" key="4">
    <source>
        <dbReference type="Pfam" id="PF16332"/>
    </source>
</evidence>
<sequence length="843" mass="92836">MAFLRKPLCAALSFACLAASPVYADDTVPDGPVTERELGRRPLALNNNDVAIGEDGAGTITQRPLVLRWHRHRTAFYRVRITRDGQEVVNKVVNKPWFIAEGLDFGTYKWTYTALKNGTALPEDVTSSEQTLVLSKVSVAAAAEAANASGHYTGPTPDAPAYDVYDQQTGIAELVARTLAKPHPRALPGGAAHSAWIQSLQQRGLVNDLINEAVTPLVVPDFMNASLVELTDKQSRTLNNTFFPRLSKQAVALVALRQLRPDIYAANLANHLNLVREIASWSTAAGSPTSHAKQDQINRQIAFILATTYDWFFAELDSAQQAALLQNIDVRLVGLKNDTLTLDGWLFGSHGWASASFAATIGALVGSTGPQSPAGAPADRWLSVTLPGYLAAISPWGGEDGGFGNGMGYLANALDSMIPLWDMLKQATGVDLYKTAWARNTGKLLAYMTPPGATEVLFGDQGGEGVAREVVVGWAARTQVPEVKWLAQAYLAEDYDAGRTGIMKSDHMISANPAPDLIAQAFKQDVSLQFEHSPRLQVRDHYWNRSTGWVALYNSIRLPAARRTAIYFKSSPFGSFNHSHADQNSFLLYHRGEAMAVDSGVFDGFGSQYPHFMQWYIHTRAHNAITYDGTDDYGGLGQFNDVLRQDPVSNLYYLNFSSGAIKAAPQGDANQDFEIVVGDALPAYANQDSNFRIALRGLVYHRPSNTVLVLDRMFVNPAAPRYWEWNLHTPTQMQVDPLKPTHGRWEKGAASVCLQHIFPAERALTFSQQQGYPVPPGEGKTVRENWHQKWRIAKRAAIFEQATVLVPDCTEPAVSIRRLDDGRYDYTVNGQTVRINLKQYANY</sequence>
<keyword evidence="6" id="KW-1185">Reference proteome</keyword>
<protein>
    <submittedName>
        <fullName evidence="5">Heparinase II/III-family protein</fullName>
    </submittedName>
</protein>
<dbReference type="Pfam" id="PF16332">
    <property type="entry name" value="DUF4962"/>
    <property type="match status" value="1"/>
</dbReference>
<dbReference type="InterPro" id="IPR012480">
    <property type="entry name" value="Hepar_II_III_C"/>
</dbReference>
<dbReference type="Gene3D" id="1.50.10.100">
    <property type="entry name" value="Chondroitin AC/alginate lyase"/>
    <property type="match status" value="1"/>
</dbReference>
<dbReference type="InterPro" id="IPR008929">
    <property type="entry name" value="Chondroitin_lyas"/>
</dbReference>
<feature type="domain" description="Heparinase II/III-like C-terminal" evidence="3">
    <location>
        <begin position="546"/>
        <end position="778"/>
    </location>
</feature>
<dbReference type="Proteomes" id="UP001061302">
    <property type="component" value="Chromosome"/>
</dbReference>
<dbReference type="InterPro" id="IPR032518">
    <property type="entry name" value="HepII_N"/>
</dbReference>
<evidence type="ECO:0000259" key="3">
    <source>
        <dbReference type="Pfam" id="PF07940"/>
    </source>
</evidence>
<gene>
    <name evidence="5" type="ORF">N8I74_00345</name>
</gene>
<evidence type="ECO:0000256" key="1">
    <source>
        <dbReference type="ARBA" id="ARBA00004196"/>
    </source>
</evidence>
<reference evidence="5" key="1">
    <citation type="submission" date="2022-10" db="EMBL/GenBank/DDBJ databases">
        <title>Chitiniphilus purpureus sp. nov., a novel chitin-degrading bacterium isolated from crawfish pond sediment.</title>
        <authorList>
            <person name="Li K."/>
        </authorList>
    </citation>
    <scope>NUCLEOTIDE SEQUENCE</scope>
    <source>
        <strain evidence="5">CD1</strain>
    </source>
</reference>
<feature type="domain" description="Heparinase II N-terminal" evidence="4">
    <location>
        <begin position="287"/>
        <end position="461"/>
    </location>
</feature>
<dbReference type="EMBL" id="CP106753">
    <property type="protein sequence ID" value="UXY15500.1"/>
    <property type="molecule type" value="Genomic_DNA"/>
</dbReference>
<keyword evidence="2" id="KW-0732">Signal</keyword>
<feature type="chain" id="PRO_5045700862" evidence="2">
    <location>
        <begin position="25"/>
        <end position="843"/>
    </location>
</feature>
<dbReference type="RefSeq" id="WP_263124911.1">
    <property type="nucleotide sequence ID" value="NZ_CP106753.1"/>
</dbReference>
<comment type="subcellular location">
    <subcellularLocation>
        <location evidence="1">Cell envelope</location>
    </subcellularLocation>
</comment>
<evidence type="ECO:0000313" key="6">
    <source>
        <dbReference type="Proteomes" id="UP001061302"/>
    </source>
</evidence>
<evidence type="ECO:0000313" key="5">
    <source>
        <dbReference type="EMBL" id="UXY15500.1"/>
    </source>
</evidence>
<organism evidence="5 6">
    <name type="scientific">Chitiniphilus purpureus</name>
    <dbReference type="NCBI Taxonomy" id="2981137"/>
    <lineage>
        <taxon>Bacteria</taxon>
        <taxon>Pseudomonadati</taxon>
        <taxon>Pseudomonadota</taxon>
        <taxon>Betaproteobacteria</taxon>
        <taxon>Neisseriales</taxon>
        <taxon>Chitinibacteraceae</taxon>
        <taxon>Chitiniphilus</taxon>
    </lineage>
</organism>
<dbReference type="Gene3D" id="2.70.98.70">
    <property type="match status" value="1"/>
</dbReference>
<proteinExistence type="predicted"/>
<feature type="signal peptide" evidence="2">
    <location>
        <begin position="1"/>
        <end position="24"/>
    </location>
</feature>